<evidence type="ECO:0008006" key="8">
    <source>
        <dbReference type="Google" id="ProtNLM"/>
    </source>
</evidence>
<evidence type="ECO:0000313" key="7">
    <source>
        <dbReference type="Proteomes" id="UP000274922"/>
    </source>
</evidence>
<keyword evidence="4 5" id="KW-0472">Membrane</keyword>
<reference evidence="7" key="1">
    <citation type="journal article" date="2018" name="Nat. Microbiol.">
        <title>Leveraging single-cell genomics to expand the fungal tree of life.</title>
        <authorList>
            <person name="Ahrendt S.R."/>
            <person name="Quandt C.A."/>
            <person name="Ciobanu D."/>
            <person name="Clum A."/>
            <person name="Salamov A."/>
            <person name="Andreopoulos B."/>
            <person name="Cheng J.F."/>
            <person name="Woyke T."/>
            <person name="Pelin A."/>
            <person name="Henrissat B."/>
            <person name="Reynolds N.K."/>
            <person name="Benny G.L."/>
            <person name="Smith M.E."/>
            <person name="James T.Y."/>
            <person name="Grigoriev I.V."/>
        </authorList>
    </citation>
    <scope>NUCLEOTIDE SEQUENCE [LARGE SCALE GENOMIC DNA]</scope>
    <source>
        <strain evidence="7">ATCC 52028</strain>
    </source>
</reference>
<protein>
    <recommendedName>
        <fullName evidence="8">MAPEG-domain-containing protein</fullName>
    </recommendedName>
</protein>
<organism evidence="6 7">
    <name type="scientific">Caulochytrium protostelioides</name>
    <dbReference type="NCBI Taxonomy" id="1555241"/>
    <lineage>
        <taxon>Eukaryota</taxon>
        <taxon>Fungi</taxon>
        <taxon>Fungi incertae sedis</taxon>
        <taxon>Chytridiomycota</taxon>
        <taxon>Chytridiomycota incertae sedis</taxon>
        <taxon>Chytridiomycetes</taxon>
        <taxon>Caulochytriales</taxon>
        <taxon>Caulochytriaceae</taxon>
        <taxon>Caulochytrium</taxon>
    </lineage>
</organism>
<evidence type="ECO:0000256" key="1">
    <source>
        <dbReference type="ARBA" id="ARBA00004370"/>
    </source>
</evidence>
<evidence type="ECO:0000256" key="5">
    <source>
        <dbReference type="SAM" id="Phobius"/>
    </source>
</evidence>
<sequence>MLFESMVSSTTDYSLYMIPALWVVWMAPQVARAVLTSRFTQQYSSAQPRVENDPALLRGKVTQSQYNLLVRLKSAHENSLEFMVLAMPVLLMQHLPMAGTTIVSRNDFAASIVALRAAYVVIYATQFAAGLAKLRSVAWMGGIFILVRTAIRVAGDISRKA</sequence>
<dbReference type="SUPFAM" id="SSF161084">
    <property type="entry name" value="MAPEG domain-like"/>
    <property type="match status" value="1"/>
</dbReference>
<dbReference type="InterPro" id="IPR023352">
    <property type="entry name" value="MAPEG-like_dom_sf"/>
</dbReference>
<gene>
    <name evidence="6" type="ORF">CXG81DRAFT_26260</name>
</gene>
<dbReference type="GO" id="GO:0016020">
    <property type="term" value="C:membrane"/>
    <property type="evidence" value="ECO:0007669"/>
    <property type="project" value="UniProtKB-SubCell"/>
</dbReference>
<keyword evidence="7" id="KW-1185">Reference proteome</keyword>
<name>A0A4P9X772_9FUNG</name>
<feature type="transmembrane region" description="Helical" evidence="5">
    <location>
        <begin position="137"/>
        <end position="155"/>
    </location>
</feature>
<evidence type="ECO:0000256" key="2">
    <source>
        <dbReference type="ARBA" id="ARBA00022692"/>
    </source>
</evidence>
<dbReference type="Pfam" id="PF01124">
    <property type="entry name" value="MAPEG"/>
    <property type="match status" value="1"/>
</dbReference>
<keyword evidence="2 5" id="KW-0812">Transmembrane</keyword>
<dbReference type="PANTHER" id="PTHR35371:SF1">
    <property type="entry name" value="BLR7753 PROTEIN"/>
    <property type="match status" value="1"/>
</dbReference>
<dbReference type="OrthoDB" id="2122304at2759"/>
<dbReference type="EMBL" id="ML014187">
    <property type="protein sequence ID" value="RKP01065.1"/>
    <property type="molecule type" value="Genomic_DNA"/>
</dbReference>
<feature type="transmembrane region" description="Helical" evidence="5">
    <location>
        <begin position="13"/>
        <end position="35"/>
    </location>
</feature>
<dbReference type="Proteomes" id="UP000274922">
    <property type="component" value="Unassembled WGS sequence"/>
</dbReference>
<evidence type="ECO:0000256" key="3">
    <source>
        <dbReference type="ARBA" id="ARBA00022989"/>
    </source>
</evidence>
<accession>A0A4P9X772</accession>
<proteinExistence type="predicted"/>
<dbReference type="PANTHER" id="PTHR35371">
    <property type="entry name" value="INNER MEMBRANE PROTEIN"/>
    <property type="match status" value="1"/>
</dbReference>
<feature type="transmembrane region" description="Helical" evidence="5">
    <location>
        <begin position="108"/>
        <end position="125"/>
    </location>
</feature>
<dbReference type="AlphaFoldDB" id="A0A4P9X772"/>
<comment type="subcellular location">
    <subcellularLocation>
        <location evidence="1">Membrane</location>
    </subcellularLocation>
</comment>
<keyword evidence="3 5" id="KW-1133">Transmembrane helix</keyword>
<evidence type="ECO:0000313" key="6">
    <source>
        <dbReference type="EMBL" id="RKP01065.1"/>
    </source>
</evidence>
<evidence type="ECO:0000256" key="4">
    <source>
        <dbReference type="ARBA" id="ARBA00023136"/>
    </source>
</evidence>
<dbReference type="InterPro" id="IPR001129">
    <property type="entry name" value="Membr-assoc_MAPEG"/>
</dbReference>
<dbReference type="Gene3D" id="1.20.120.550">
    <property type="entry name" value="Membrane associated eicosanoid/glutathione metabolism-like domain"/>
    <property type="match status" value="1"/>
</dbReference>